<protein>
    <submittedName>
        <fullName evidence="2">Dihydrofolate reductase family protein</fullName>
    </submittedName>
</protein>
<proteinExistence type="predicted"/>
<dbReference type="RefSeq" id="WP_344980682.1">
    <property type="nucleotide sequence ID" value="NZ_BAAAVI010000080.1"/>
</dbReference>
<dbReference type="Pfam" id="PF01872">
    <property type="entry name" value="RibD_C"/>
    <property type="match status" value="1"/>
</dbReference>
<dbReference type="InterPro" id="IPR050765">
    <property type="entry name" value="Riboflavin_Biosynth_HTPR"/>
</dbReference>
<dbReference type="InterPro" id="IPR024072">
    <property type="entry name" value="DHFR-like_dom_sf"/>
</dbReference>
<evidence type="ECO:0000313" key="2">
    <source>
        <dbReference type="EMBL" id="GAA2904779.1"/>
    </source>
</evidence>
<name>A0ABN3W8J8_9ACTN</name>
<dbReference type="Proteomes" id="UP001500831">
    <property type="component" value="Unassembled WGS sequence"/>
</dbReference>
<keyword evidence="3" id="KW-1185">Reference proteome</keyword>
<dbReference type="Gene3D" id="3.40.430.10">
    <property type="entry name" value="Dihydrofolate Reductase, subunit A"/>
    <property type="match status" value="1"/>
</dbReference>
<dbReference type="EMBL" id="BAAAVI010000080">
    <property type="protein sequence ID" value="GAA2904779.1"/>
    <property type="molecule type" value="Genomic_DNA"/>
</dbReference>
<feature type="domain" description="Bacterial bifunctional deaminase-reductase C-terminal" evidence="1">
    <location>
        <begin position="11"/>
        <end position="171"/>
    </location>
</feature>
<sequence>MTYERSFTAAVFIATSLDGFIARPDGDIDWLTDRGAQAGDMGYQAFMDGIDTIVTGRATYEKVLTFGAEQWPYDGKHVAVLSTRMDADADDRVTVHRDMDRLVRDLTGRGSKSVYADGGQVVQSFLRAGLLDEITITTVPILLGAGLPLFGTLGRDVELTHRSTDVFGGGFVQTTYTVRK</sequence>
<dbReference type="PANTHER" id="PTHR38011">
    <property type="entry name" value="DIHYDROFOLATE REDUCTASE FAMILY PROTEIN (AFU_ORTHOLOGUE AFUA_8G06820)"/>
    <property type="match status" value="1"/>
</dbReference>
<organism evidence="2 3">
    <name type="scientific">Streptosporangium fragile</name>
    <dbReference type="NCBI Taxonomy" id="46186"/>
    <lineage>
        <taxon>Bacteria</taxon>
        <taxon>Bacillati</taxon>
        <taxon>Actinomycetota</taxon>
        <taxon>Actinomycetes</taxon>
        <taxon>Streptosporangiales</taxon>
        <taxon>Streptosporangiaceae</taxon>
        <taxon>Streptosporangium</taxon>
    </lineage>
</organism>
<evidence type="ECO:0000259" key="1">
    <source>
        <dbReference type="Pfam" id="PF01872"/>
    </source>
</evidence>
<gene>
    <name evidence="2" type="ORF">GCM10010517_70880</name>
</gene>
<comment type="caution">
    <text evidence="2">The sequence shown here is derived from an EMBL/GenBank/DDBJ whole genome shotgun (WGS) entry which is preliminary data.</text>
</comment>
<accession>A0ABN3W8J8</accession>
<dbReference type="InterPro" id="IPR002734">
    <property type="entry name" value="RibDG_C"/>
</dbReference>
<dbReference type="PANTHER" id="PTHR38011:SF11">
    <property type="entry name" value="2,5-DIAMINO-6-RIBOSYLAMINO-4(3H)-PYRIMIDINONE 5'-PHOSPHATE REDUCTASE"/>
    <property type="match status" value="1"/>
</dbReference>
<dbReference type="SUPFAM" id="SSF53597">
    <property type="entry name" value="Dihydrofolate reductase-like"/>
    <property type="match status" value="1"/>
</dbReference>
<evidence type="ECO:0000313" key="3">
    <source>
        <dbReference type="Proteomes" id="UP001500831"/>
    </source>
</evidence>
<reference evidence="2 3" key="1">
    <citation type="journal article" date="2019" name="Int. J. Syst. Evol. Microbiol.">
        <title>The Global Catalogue of Microorganisms (GCM) 10K type strain sequencing project: providing services to taxonomists for standard genome sequencing and annotation.</title>
        <authorList>
            <consortium name="The Broad Institute Genomics Platform"/>
            <consortium name="The Broad Institute Genome Sequencing Center for Infectious Disease"/>
            <person name="Wu L."/>
            <person name="Ma J."/>
        </authorList>
    </citation>
    <scope>NUCLEOTIDE SEQUENCE [LARGE SCALE GENOMIC DNA]</scope>
    <source>
        <strain evidence="2 3">JCM 6242</strain>
    </source>
</reference>